<dbReference type="InterPro" id="IPR029787">
    <property type="entry name" value="Nucleotide_cyclase"/>
</dbReference>
<evidence type="ECO:0000313" key="2">
    <source>
        <dbReference type="Proteomes" id="UP001501020"/>
    </source>
</evidence>
<dbReference type="Proteomes" id="UP001501020">
    <property type="component" value="Unassembled WGS sequence"/>
</dbReference>
<reference evidence="1 2" key="1">
    <citation type="journal article" date="2019" name="Int. J. Syst. Evol. Microbiol.">
        <title>The Global Catalogue of Microorganisms (GCM) 10K type strain sequencing project: providing services to taxonomists for standard genome sequencing and annotation.</title>
        <authorList>
            <consortium name="The Broad Institute Genomics Platform"/>
            <consortium name="The Broad Institute Genome Sequencing Center for Infectious Disease"/>
            <person name="Wu L."/>
            <person name="Ma J."/>
        </authorList>
    </citation>
    <scope>NUCLEOTIDE SEQUENCE [LARGE SCALE GENOMIC DNA]</scope>
    <source>
        <strain evidence="1 2">JCM 13850</strain>
    </source>
</reference>
<comment type="caution">
    <text evidence="1">The sequence shown here is derived from an EMBL/GenBank/DDBJ whole genome shotgun (WGS) entry which is preliminary data.</text>
</comment>
<evidence type="ECO:0000313" key="1">
    <source>
        <dbReference type="EMBL" id="GAA2157490.1"/>
    </source>
</evidence>
<proteinExistence type="predicted"/>
<keyword evidence="2" id="KW-1185">Reference proteome</keyword>
<dbReference type="SUPFAM" id="SSF55073">
    <property type="entry name" value="Nucleotide cyclase"/>
    <property type="match status" value="1"/>
</dbReference>
<protein>
    <recommendedName>
        <fullName evidence="3">Guanylate cyclase domain-containing protein</fullName>
    </recommendedName>
</protein>
<accession>A0ABN3AB12</accession>
<evidence type="ECO:0008006" key="3">
    <source>
        <dbReference type="Google" id="ProtNLM"/>
    </source>
</evidence>
<gene>
    <name evidence="1" type="ORF">GCM10009727_67360</name>
</gene>
<sequence>MRIRLARDRIPASRDAFATRAHFIDHRTHTPPHPASARLHTCLLAVDVVAFSALRRDEVVQLELRRAMYATLQRALAMTCIPWQACHAEDRGDGILVVLPPEIPGYLLLDPLAHHLGALLRKWNLYRSELARLRMRIAVTAGSVRWDEYGVSGRVVIELFRLLEAPAFKEAIDLAGSDLGLLAGERLFEDVACSGPYIEQERYRAVQVACKETKAVGWLWLSQSGAPVA</sequence>
<organism evidence="1 2">
    <name type="scientific">Actinomadura napierensis</name>
    <dbReference type="NCBI Taxonomy" id="267854"/>
    <lineage>
        <taxon>Bacteria</taxon>
        <taxon>Bacillati</taxon>
        <taxon>Actinomycetota</taxon>
        <taxon>Actinomycetes</taxon>
        <taxon>Streptosporangiales</taxon>
        <taxon>Thermomonosporaceae</taxon>
        <taxon>Actinomadura</taxon>
    </lineage>
</organism>
<dbReference type="EMBL" id="BAAAMR010000076">
    <property type="protein sequence ID" value="GAA2157490.1"/>
    <property type="molecule type" value="Genomic_DNA"/>
</dbReference>
<name>A0ABN3AB12_9ACTN</name>
<dbReference type="Gene3D" id="3.30.70.1230">
    <property type="entry name" value="Nucleotide cyclase"/>
    <property type="match status" value="1"/>
</dbReference>